<dbReference type="EMBL" id="UATL01000005">
    <property type="protein sequence ID" value="SPY43759.1"/>
    <property type="molecule type" value="Genomic_DNA"/>
</dbReference>
<name>A0A2T3QJY0_PHODM</name>
<keyword evidence="1" id="KW-0812">Transmembrane</keyword>
<keyword evidence="1" id="KW-0472">Membrane</keyword>
<evidence type="ECO:0000313" key="3">
    <source>
        <dbReference type="Proteomes" id="UP000251647"/>
    </source>
</evidence>
<dbReference type="RefSeq" id="WP_005305093.1">
    <property type="nucleotide sequence ID" value="NZ_PYOG01000010.1"/>
</dbReference>
<reference evidence="2 3" key="1">
    <citation type="submission" date="2018-06" db="EMBL/GenBank/DDBJ databases">
        <authorList>
            <consortium name="Pathogen Informatics"/>
            <person name="Doyle S."/>
        </authorList>
    </citation>
    <scope>NUCLEOTIDE SEQUENCE [LARGE SCALE GENOMIC DNA]</scope>
    <source>
        <strain evidence="2 3">NCTC11647</strain>
    </source>
</reference>
<evidence type="ECO:0000313" key="2">
    <source>
        <dbReference type="EMBL" id="SPY43759.1"/>
    </source>
</evidence>
<organism evidence="2 3">
    <name type="scientific">Photobacterium damselae</name>
    <dbReference type="NCBI Taxonomy" id="38293"/>
    <lineage>
        <taxon>Bacteria</taxon>
        <taxon>Pseudomonadati</taxon>
        <taxon>Pseudomonadota</taxon>
        <taxon>Gammaproteobacteria</taxon>
        <taxon>Vibrionales</taxon>
        <taxon>Vibrionaceae</taxon>
        <taxon>Photobacterium</taxon>
    </lineage>
</organism>
<feature type="transmembrane region" description="Helical" evidence="1">
    <location>
        <begin position="17"/>
        <end position="35"/>
    </location>
</feature>
<dbReference type="OrthoDB" id="95459at2"/>
<gene>
    <name evidence="2" type="ORF">NCTC11647_02691</name>
</gene>
<evidence type="ECO:0000256" key="1">
    <source>
        <dbReference type="SAM" id="Phobius"/>
    </source>
</evidence>
<sequence length="199" mass="22480">MITQSVRSDNGGREGKWVALSIATILAVSALLLPYHQAAQEEQLLAAHQQAVADLNTENIAMVAELRLAHEEIRNLYTDNQIDSASSKLALWPDLKELEALWLAPFVQDQSWERKGKHQWEKVTDSVYFGMNILQKGANSVVLISEYEEPEIWFAQDFDNAMTATSLSSFTDLKTIRTKLIADNWQQVVFDSHSASHQH</sequence>
<dbReference type="InterPro" id="IPR046160">
    <property type="entry name" value="DUF6162"/>
</dbReference>
<dbReference type="Pfam" id="PF19659">
    <property type="entry name" value="DUF6162"/>
    <property type="match status" value="1"/>
</dbReference>
<protein>
    <submittedName>
        <fullName evidence="2">Uncharacterized protein</fullName>
    </submittedName>
</protein>
<keyword evidence="1" id="KW-1133">Transmembrane helix</keyword>
<dbReference type="Proteomes" id="UP000251647">
    <property type="component" value="Unassembled WGS sequence"/>
</dbReference>
<proteinExistence type="predicted"/>
<accession>A0A2T3QJY0</accession>
<dbReference type="AlphaFoldDB" id="A0A2T3QJY0"/>